<accession>A0A5D4MIG8</accession>
<comment type="caution">
    <text evidence="2">The sequence shown here is derived from an EMBL/GenBank/DDBJ whole genome shotgun (WGS) entry which is preliminary data.</text>
</comment>
<keyword evidence="1" id="KW-0472">Membrane</keyword>
<evidence type="ECO:0008006" key="4">
    <source>
        <dbReference type="Google" id="ProtNLM"/>
    </source>
</evidence>
<dbReference type="Proteomes" id="UP000325182">
    <property type="component" value="Unassembled WGS sequence"/>
</dbReference>
<feature type="transmembrane region" description="Helical" evidence="1">
    <location>
        <begin position="6"/>
        <end position="25"/>
    </location>
</feature>
<name>A0A5D4MIG8_9BACI</name>
<reference evidence="2 3" key="1">
    <citation type="submission" date="2019-08" db="EMBL/GenBank/DDBJ databases">
        <title>Bacillus genomes from the desert of Cuatro Cienegas, Coahuila.</title>
        <authorList>
            <person name="Olmedo-Alvarez G."/>
        </authorList>
    </citation>
    <scope>NUCLEOTIDE SEQUENCE [LARGE SCALE GENOMIC DNA]</scope>
    <source>
        <strain evidence="2 3">CH128b_4D</strain>
    </source>
</reference>
<evidence type="ECO:0000256" key="1">
    <source>
        <dbReference type="SAM" id="Phobius"/>
    </source>
</evidence>
<feature type="transmembrane region" description="Helical" evidence="1">
    <location>
        <begin position="76"/>
        <end position="98"/>
    </location>
</feature>
<proteinExistence type="predicted"/>
<dbReference type="EMBL" id="VTEG01000001">
    <property type="protein sequence ID" value="TYS01189.1"/>
    <property type="molecule type" value="Genomic_DNA"/>
</dbReference>
<protein>
    <recommendedName>
        <fullName evidence="4">Cytochrome c oxidase subunit 4</fullName>
    </recommendedName>
</protein>
<keyword evidence="1" id="KW-0812">Transmembrane</keyword>
<organism evidence="2 3">
    <name type="scientific">Rossellomorea vietnamensis</name>
    <dbReference type="NCBI Taxonomy" id="218284"/>
    <lineage>
        <taxon>Bacteria</taxon>
        <taxon>Bacillati</taxon>
        <taxon>Bacillota</taxon>
        <taxon>Bacilli</taxon>
        <taxon>Bacillales</taxon>
        <taxon>Bacillaceae</taxon>
        <taxon>Rossellomorea</taxon>
    </lineage>
</organism>
<feature type="transmembrane region" description="Helical" evidence="1">
    <location>
        <begin position="37"/>
        <end position="56"/>
    </location>
</feature>
<dbReference type="AlphaFoldDB" id="A0A5D4MIG8"/>
<evidence type="ECO:0000313" key="2">
    <source>
        <dbReference type="EMBL" id="TYS01189.1"/>
    </source>
</evidence>
<evidence type="ECO:0000313" key="3">
    <source>
        <dbReference type="Proteomes" id="UP000325182"/>
    </source>
</evidence>
<sequence>MISLLNAGSLILGCIAWILPIVYLMGYKSDDFKKWGTNAVVSISACAMSLCFQIMYQNHLVKIQDWSAIMDTSGSLVSISVVLLLVTIVLNLAGYFVYRMQMRQN</sequence>
<dbReference type="RefSeq" id="WP_148952557.1">
    <property type="nucleotide sequence ID" value="NZ_VTEG01000001.1"/>
</dbReference>
<keyword evidence="1" id="KW-1133">Transmembrane helix</keyword>
<gene>
    <name evidence="2" type="ORF">FZC84_00530</name>
</gene>